<proteinExistence type="predicted"/>
<evidence type="ECO:0000313" key="3">
    <source>
        <dbReference type="EMBL" id="SZX59545.1"/>
    </source>
</evidence>
<dbReference type="InterPro" id="IPR039604">
    <property type="entry name" value="Bfr1"/>
</dbReference>
<dbReference type="STRING" id="3088.A0A383V1X9"/>
<dbReference type="EMBL" id="FNXT01000003">
    <property type="protein sequence ID" value="SZX59545.1"/>
    <property type="molecule type" value="Genomic_DNA"/>
</dbReference>
<dbReference type="GO" id="GO:0042175">
    <property type="term" value="C:nuclear outer membrane-endoplasmic reticulum membrane network"/>
    <property type="evidence" value="ECO:0007669"/>
    <property type="project" value="TreeGrafter"/>
</dbReference>
<protein>
    <submittedName>
        <fullName evidence="3">Uncharacterized protein</fullName>
    </submittedName>
</protein>
<evidence type="ECO:0000313" key="4">
    <source>
        <dbReference type="Proteomes" id="UP000256970"/>
    </source>
</evidence>
<gene>
    <name evidence="3" type="ORF">BQ4739_LOCUS157</name>
</gene>
<dbReference type="GO" id="GO:1990904">
    <property type="term" value="C:ribonucleoprotein complex"/>
    <property type="evidence" value="ECO:0007669"/>
    <property type="project" value="TreeGrafter"/>
</dbReference>
<feature type="compositionally biased region" description="Low complexity" evidence="2">
    <location>
        <begin position="548"/>
        <end position="589"/>
    </location>
</feature>
<dbReference type="AlphaFoldDB" id="A0A383V1X9"/>
<keyword evidence="1" id="KW-0175">Coiled coil</keyword>
<dbReference type="PANTHER" id="PTHR31027:SF2">
    <property type="entry name" value="LEBERCILIN DOMAIN-CONTAINING PROTEIN"/>
    <property type="match status" value="1"/>
</dbReference>
<feature type="coiled-coil region" evidence="1">
    <location>
        <begin position="198"/>
        <end position="253"/>
    </location>
</feature>
<dbReference type="GO" id="GO:0003729">
    <property type="term" value="F:mRNA binding"/>
    <property type="evidence" value="ECO:0007669"/>
    <property type="project" value="TreeGrafter"/>
</dbReference>
<evidence type="ECO:0000256" key="1">
    <source>
        <dbReference type="SAM" id="Coils"/>
    </source>
</evidence>
<accession>A0A383V1X9</accession>
<dbReference type="PANTHER" id="PTHR31027">
    <property type="entry name" value="NUCLEAR SEGREGATION PROTEIN BFR1"/>
    <property type="match status" value="1"/>
</dbReference>
<organism evidence="3 4">
    <name type="scientific">Tetradesmus obliquus</name>
    <name type="common">Green alga</name>
    <name type="synonym">Acutodesmus obliquus</name>
    <dbReference type="NCBI Taxonomy" id="3088"/>
    <lineage>
        <taxon>Eukaryota</taxon>
        <taxon>Viridiplantae</taxon>
        <taxon>Chlorophyta</taxon>
        <taxon>core chlorophytes</taxon>
        <taxon>Chlorophyceae</taxon>
        <taxon>CS clade</taxon>
        <taxon>Sphaeropleales</taxon>
        <taxon>Scenedesmaceae</taxon>
        <taxon>Tetradesmus</taxon>
    </lineage>
</organism>
<feature type="region of interest" description="Disordered" evidence="2">
    <location>
        <begin position="457"/>
        <end position="610"/>
    </location>
</feature>
<feature type="region of interest" description="Disordered" evidence="2">
    <location>
        <begin position="1"/>
        <end position="21"/>
    </location>
</feature>
<sequence>MADIEVTEAPVEVPEAPVEASEAAEAAPAAVFDDSYDEALLIKVKGKVKRPARPDDTERNLQVQKLQEAIDKASARMKEIKGILDSRASGGKTASPEQQALRDRLAQLRQEFDTVLLQKRRLMSESDDKKTDRDKLFAEQRAIKDTIRGPSNLQALETTLAELEFKLTHESLSAAQEKAMREKKERIERTDKPAVARLAQVSAKIDEAKAASDAIRAEIAVLNTQLDGIKAQREEANAKLDALRAEQQEARSDIPGLMVEKKELWEVIQTLRDKQREIRVAFNEKWEEFKKQDKAWKGWFAQERKRRQEQRKVEYEERQAARKARDGEVAKPAKFEMEVYTCEQVLSYLKQFVAVKAASAEEKKEVEAPAPGMKLLAKKGDDDTDSLFTGMGGKKGRGARKAAEKQKAVDTVKKLPAVLPLETLKTFMALGIEAPKGSEDVPRAIAAVEAKKAEYEARRDKAAAEPPSEEEEEPAEEEEAAAEEAADADAAEEAAEPKAEDEAEAKDEAEPAAAEEEAAAEPEAAAAAEPEEAAKPEANGNSEEPKAEANGNAPAAAAAAEVAAEAAEPKAEANGNSAAEAKAAANGDAAEAKEEAAVEEEVAKTADDVKAKLRVTDDGEVNLELAV</sequence>
<feature type="compositionally biased region" description="Basic and acidic residues" evidence="2">
    <location>
        <begin position="590"/>
        <end position="610"/>
    </location>
</feature>
<feature type="compositionally biased region" description="Acidic residues" evidence="2">
    <location>
        <begin position="467"/>
        <end position="494"/>
    </location>
</feature>
<feature type="compositionally biased region" description="Low complexity" evidence="2">
    <location>
        <begin position="7"/>
        <end position="21"/>
    </location>
</feature>
<dbReference type="Proteomes" id="UP000256970">
    <property type="component" value="Unassembled WGS sequence"/>
</dbReference>
<keyword evidence="4" id="KW-1185">Reference proteome</keyword>
<dbReference type="GO" id="GO:0008298">
    <property type="term" value="P:intracellular mRNA localization"/>
    <property type="evidence" value="ECO:0007669"/>
    <property type="project" value="TreeGrafter"/>
</dbReference>
<feature type="coiled-coil region" evidence="1">
    <location>
        <begin position="63"/>
        <end position="125"/>
    </location>
</feature>
<evidence type="ECO:0000256" key="2">
    <source>
        <dbReference type="SAM" id="MobiDB-lite"/>
    </source>
</evidence>
<dbReference type="GO" id="GO:0005783">
    <property type="term" value="C:endoplasmic reticulum"/>
    <property type="evidence" value="ECO:0007669"/>
    <property type="project" value="TreeGrafter"/>
</dbReference>
<reference evidence="3 4" key="1">
    <citation type="submission" date="2016-10" db="EMBL/GenBank/DDBJ databases">
        <authorList>
            <person name="Cai Z."/>
        </authorList>
    </citation>
    <scope>NUCLEOTIDE SEQUENCE [LARGE SCALE GENOMIC DNA]</scope>
</reference>
<name>A0A383V1X9_TETOB</name>